<feature type="binding site" evidence="11">
    <location>
        <begin position="134"/>
        <end position="141"/>
    </location>
    <ligand>
        <name>substrate</name>
    </ligand>
</feature>
<dbReference type="GO" id="GO:0006099">
    <property type="term" value="P:tricarboxylic acid cycle"/>
    <property type="evidence" value="ECO:0007669"/>
    <property type="project" value="UniProtKB-KW"/>
</dbReference>
<dbReference type="GO" id="GO:0006097">
    <property type="term" value="P:glyoxylate cycle"/>
    <property type="evidence" value="ECO:0007669"/>
    <property type="project" value="UniProtKB-KW"/>
</dbReference>
<evidence type="ECO:0000256" key="8">
    <source>
        <dbReference type="ARBA" id="ARBA00046318"/>
    </source>
</evidence>
<feature type="site" description="Critical for catalysis" evidence="10">
    <location>
        <position position="422"/>
    </location>
</feature>
<evidence type="ECO:0000256" key="2">
    <source>
        <dbReference type="ARBA" id="ARBA00022532"/>
    </source>
</evidence>
<keyword evidence="1 9" id="KW-0329">Glyoxylate bypass</keyword>
<comment type="caution">
    <text evidence="14">The sequence shown here is derived from an EMBL/GenBank/DDBJ whole genome shotgun (WGS) entry which is preliminary data.</text>
</comment>
<feature type="binding site" evidence="12">
    <location>
        <position position="550"/>
    </location>
    <ligand>
        <name>Mg(2+)</name>
        <dbReference type="ChEBI" id="CHEBI:18420"/>
    </ligand>
</feature>
<comment type="cofactor">
    <cofactor evidence="12">
        <name>Mg(2+)</name>
        <dbReference type="ChEBI" id="CHEBI:18420"/>
    </cofactor>
    <cofactor evidence="12">
        <name>Mn(2+)</name>
        <dbReference type="ChEBI" id="CHEBI:29035"/>
    </cofactor>
    <text evidence="12">Binds 1 Mg(2+) or Mn(2+) ion per subunit.</text>
</comment>
<keyword evidence="3 12" id="KW-0479">Metal-binding</keyword>
<dbReference type="Proteomes" id="UP000614216">
    <property type="component" value="Unassembled WGS sequence"/>
</dbReference>
<dbReference type="PIRSF" id="PIRSF009407">
    <property type="entry name" value="IDH_monmr"/>
    <property type="match status" value="1"/>
</dbReference>
<feature type="binding site" evidence="13">
    <location>
        <position position="591"/>
    </location>
    <ligand>
        <name>NADP(+)</name>
        <dbReference type="ChEBI" id="CHEBI:58349"/>
    </ligand>
</feature>
<protein>
    <recommendedName>
        <fullName evidence="9">Isocitrate dehydrogenase [NADP]</fullName>
        <ecNumber evidence="9">1.1.1.42</ecNumber>
    </recommendedName>
    <alternativeName>
        <fullName evidence="9">Oxalosuccinate decarboxylase</fullName>
    </alternativeName>
</protein>
<dbReference type="PANTHER" id="PTHR36999:SF1">
    <property type="entry name" value="ISOCITRATE DEHYDROGENASE (NADP(+))"/>
    <property type="match status" value="1"/>
</dbReference>
<dbReference type="EC" id="1.1.1.42" evidence="9"/>
<dbReference type="Pfam" id="PF03971">
    <property type="entry name" value="IDH"/>
    <property type="match status" value="1"/>
</dbReference>
<keyword evidence="2 9" id="KW-0816">Tricarboxylic acid cycle</keyword>
<organism evidence="14 15">
    <name type="scientific">Fulvivirga marina</name>
    <dbReference type="NCBI Taxonomy" id="2494733"/>
    <lineage>
        <taxon>Bacteria</taxon>
        <taxon>Pseudomonadati</taxon>
        <taxon>Bacteroidota</taxon>
        <taxon>Cytophagia</taxon>
        <taxon>Cytophagales</taxon>
        <taxon>Fulvivirgaceae</taxon>
        <taxon>Fulvivirga</taxon>
    </lineage>
</organism>
<evidence type="ECO:0000256" key="10">
    <source>
        <dbReference type="PIRSR" id="PIRSR009407-1"/>
    </source>
</evidence>
<comment type="similarity">
    <text evidence="8 9">Belongs to the monomeric-type IDH family.</text>
</comment>
<feature type="site" description="Critical for catalysis" evidence="10">
    <location>
        <position position="257"/>
    </location>
</feature>
<feature type="binding site" evidence="13">
    <location>
        <position position="651"/>
    </location>
    <ligand>
        <name>NADP(+)</name>
        <dbReference type="ChEBI" id="CHEBI:58349"/>
    </ligand>
</feature>
<evidence type="ECO:0000313" key="14">
    <source>
        <dbReference type="EMBL" id="MBL6446885.1"/>
    </source>
</evidence>
<evidence type="ECO:0000256" key="3">
    <source>
        <dbReference type="ARBA" id="ARBA00022723"/>
    </source>
</evidence>
<evidence type="ECO:0000256" key="11">
    <source>
        <dbReference type="PIRSR" id="PIRSR009407-2"/>
    </source>
</evidence>
<feature type="binding site" evidence="12">
    <location>
        <position position="352"/>
    </location>
    <ligand>
        <name>Mg(2+)</name>
        <dbReference type="ChEBI" id="CHEBI:18420"/>
    </ligand>
</feature>
<dbReference type="NCBIfam" id="TIGR00178">
    <property type="entry name" value="monomer_idh"/>
    <property type="match status" value="1"/>
</dbReference>
<feature type="binding site" evidence="11">
    <location>
        <position position="147"/>
    </location>
    <ligand>
        <name>D-threo-isocitrate</name>
        <dbReference type="ChEBI" id="CHEBI:15562"/>
    </ligand>
</feature>
<reference evidence="14" key="1">
    <citation type="submission" date="2021-01" db="EMBL/GenBank/DDBJ databases">
        <title>Fulvivirga kasyanovii gen. nov., sp nov., a novel member of the phylum Bacteroidetes isolated from seawater in a mussel farm.</title>
        <authorList>
            <person name="Zhao L.-H."/>
            <person name="Wang Z.-J."/>
        </authorList>
    </citation>
    <scope>NUCLEOTIDE SEQUENCE</scope>
    <source>
        <strain evidence="14">29W222</strain>
    </source>
</reference>
<keyword evidence="5 9" id="KW-0521">NADP</keyword>
<keyword evidence="4 12" id="KW-0460">Magnesium</keyword>
<evidence type="ECO:0000256" key="13">
    <source>
        <dbReference type="PIRSR" id="PIRSR009407-4"/>
    </source>
</evidence>
<dbReference type="EMBL" id="JAEUGD010000042">
    <property type="protein sequence ID" value="MBL6446885.1"/>
    <property type="molecule type" value="Genomic_DNA"/>
</dbReference>
<sequence length="742" mass="81573">MTKKTPKILYTKTDEAPALATLSLLPIVKAFTNSAGVVVETRDISLAGRILASFPEQLTDSQKISDDLAELGEIAKTPEANIVKLPNISASIPQLKAAIKELQGQGFNIPNYPDEPQTAEEKDIKAKYDKVKGSAVNPVLREGNSDRRAPKAVKDYAKKHPHSMGKWSADSKSHVASMTDGDFYGSEKSVTIKKEGDVKIELFGDDGNNVILKEKTVLLEGEVIDAAVMSRVALKAFLDEQKDDAKKQGVLFSLHLKATMMKVSDPIIFGHAVTVFFAPVFEKHGEILDEIGVDPNNGLGDLLNEIQKLPEEKRLEIEADIKACYENGPDLAMVNSDKGITNLHVPSDVIVDASMPAMIRTSGQMWNAEGNQQDTKAIIPDRSYAGIYQETIDFCKKNGAFDPATMGSVSNVGLMAQKAEEYGSHDKTFEIPANGTVKVTDTSGNVLLEHKVEKGDIWRMCQTKDAPIFDWVKLAVNRAKATNSPAVFWLDRDRAHDVQLIEKVEKYIKDYDTSGLEIHIMSPVEAIRFSLERIKEGKDTISVTGNVLRDYLTDLFPILELGTSAKMLSIVPLMQGGGLFETGAGGSAPKHVQQFVEEGHLRWDSLGEFLALAVSLEHLGETFNNQRAKVLAEALDKATGQFLENDKSPSRKVNELDNRGSHYYLALYWAQALAKQDKDAELKSIFDNVAKQLAENEQKVIDELNAAQGHTVDIGGYYNPDFGKVSNAMRPSETLNKIIDAI</sequence>
<gene>
    <name evidence="14" type="ORF">JMN32_11215</name>
</gene>
<comment type="catalytic activity">
    <reaction evidence="7 9">
        <text>D-threo-isocitrate + NADP(+) = 2-oxoglutarate + CO2 + NADPH</text>
        <dbReference type="Rhea" id="RHEA:19629"/>
        <dbReference type="ChEBI" id="CHEBI:15562"/>
        <dbReference type="ChEBI" id="CHEBI:16526"/>
        <dbReference type="ChEBI" id="CHEBI:16810"/>
        <dbReference type="ChEBI" id="CHEBI:57783"/>
        <dbReference type="ChEBI" id="CHEBI:58349"/>
        <dbReference type="EC" id="1.1.1.42"/>
    </reaction>
</comment>
<evidence type="ECO:0000256" key="4">
    <source>
        <dbReference type="ARBA" id="ARBA00022842"/>
    </source>
</evidence>
<feature type="binding site" evidence="12">
    <location>
        <position position="554"/>
    </location>
    <ligand>
        <name>Mg(2+)</name>
        <dbReference type="ChEBI" id="CHEBI:18420"/>
    </ligand>
</feature>
<feature type="binding site" evidence="13">
    <location>
        <begin position="586"/>
        <end position="587"/>
    </location>
    <ligand>
        <name>NADP(+)</name>
        <dbReference type="ChEBI" id="CHEBI:58349"/>
    </ligand>
</feature>
<dbReference type="PANTHER" id="PTHR36999">
    <property type="entry name" value="ISOCITRATE DEHYDROGENASE [NADP]"/>
    <property type="match status" value="1"/>
</dbReference>
<evidence type="ECO:0000256" key="7">
    <source>
        <dbReference type="ARBA" id="ARBA00023554"/>
    </source>
</evidence>
<dbReference type="InterPro" id="IPR004436">
    <property type="entry name" value="Isocitrate_DH_NADP_mono"/>
</dbReference>
<keyword evidence="6 9" id="KW-0560">Oxidoreductase</keyword>
<dbReference type="SUPFAM" id="SSF53659">
    <property type="entry name" value="Isocitrate/Isopropylmalate dehydrogenase-like"/>
    <property type="match status" value="1"/>
</dbReference>
<evidence type="ECO:0000256" key="12">
    <source>
        <dbReference type="PIRSR" id="PIRSR009407-3"/>
    </source>
</evidence>
<feature type="binding site" evidence="11">
    <location>
        <position position="549"/>
    </location>
    <ligand>
        <name>D-threo-isocitrate</name>
        <dbReference type="ChEBI" id="CHEBI:15562"/>
    </ligand>
</feature>
<dbReference type="AlphaFoldDB" id="A0A937KE95"/>
<feature type="binding site" evidence="13">
    <location>
        <begin position="602"/>
        <end position="604"/>
    </location>
    <ligand>
        <name>NADP(+)</name>
        <dbReference type="ChEBI" id="CHEBI:58349"/>
    </ligand>
</feature>
<dbReference type="RefSeq" id="WP_202856425.1">
    <property type="nucleotide sequence ID" value="NZ_JAEUGD010000042.1"/>
</dbReference>
<accession>A0A937KE95</accession>
<dbReference type="GO" id="GO:0004450">
    <property type="term" value="F:isocitrate dehydrogenase (NADP+) activity"/>
    <property type="evidence" value="ECO:0007669"/>
    <property type="project" value="UniProtKB-EC"/>
</dbReference>
<feature type="binding site" evidence="13">
    <location>
        <begin position="84"/>
        <end position="89"/>
    </location>
    <ligand>
        <name>NADP(+)</name>
        <dbReference type="ChEBI" id="CHEBI:58349"/>
    </ligand>
</feature>
<evidence type="ECO:0000256" key="5">
    <source>
        <dbReference type="ARBA" id="ARBA00022857"/>
    </source>
</evidence>
<proteinExistence type="inferred from homology"/>
<evidence type="ECO:0000256" key="1">
    <source>
        <dbReference type="ARBA" id="ARBA00022435"/>
    </source>
</evidence>
<name>A0A937KE95_9BACT</name>
<keyword evidence="15" id="KW-1185">Reference proteome</keyword>
<evidence type="ECO:0000256" key="9">
    <source>
        <dbReference type="PIRNR" id="PIRNR009407"/>
    </source>
</evidence>
<dbReference type="GO" id="GO:0046872">
    <property type="term" value="F:metal ion binding"/>
    <property type="evidence" value="ECO:0007669"/>
    <property type="project" value="UniProtKB-KW"/>
</dbReference>
<feature type="binding site" evidence="13">
    <location>
        <position position="137"/>
    </location>
    <ligand>
        <name>NADP(+)</name>
        <dbReference type="ChEBI" id="CHEBI:58349"/>
    </ligand>
</feature>
<evidence type="ECO:0000256" key="6">
    <source>
        <dbReference type="ARBA" id="ARBA00023002"/>
    </source>
</evidence>
<evidence type="ECO:0000313" key="15">
    <source>
        <dbReference type="Proteomes" id="UP000614216"/>
    </source>
</evidence>
<dbReference type="Gene3D" id="3.40.718.10">
    <property type="entry name" value="Isopropylmalate Dehydrogenase"/>
    <property type="match status" value="1"/>
</dbReference>